<dbReference type="KEGG" id="cqu:CpipJ_CPIJ016095"/>
<reference evidence="14" key="1">
    <citation type="submission" date="2007-03" db="EMBL/GenBank/DDBJ databases">
        <title>Annotation of Culex pipiens quinquefasciatus.</title>
        <authorList>
            <consortium name="The Broad Institute Genome Sequencing Platform"/>
            <person name="Atkinson P.W."/>
            <person name="Hemingway J."/>
            <person name="Christensen B.M."/>
            <person name="Higgs S."/>
            <person name="Kodira C."/>
            <person name="Hannick L."/>
            <person name="Megy K."/>
            <person name="O'Leary S."/>
            <person name="Pearson M."/>
            <person name="Haas B.J."/>
            <person name="Mauceli E."/>
            <person name="Wortman J.R."/>
            <person name="Lee N.H."/>
            <person name="Guigo R."/>
            <person name="Stanke M."/>
            <person name="Alvarado L."/>
            <person name="Amedeo P."/>
            <person name="Antoine C.H."/>
            <person name="Arensburger P."/>
            <person name="Bidwell S.L."/>
            <person name="Crawford M."/>
            <person name="Camaro F."/>
            <person name="Devon K."/>
            <person name="Engels R."/>
            <person name="Hammond M."/>
            <person name="Howarth C."/>
            <person name="Koehrsen M."/>
            <person name="Lawson D."/>
            <person name="Montgomery P."/>
            <person name="Nene V."/>
            <person name="Nusbaum C."/>
            <person name="Puiu D."/>
            <person name="Romero-Severson J."/>
            <person name="Severson D.W."/>
            <person name="Shumway M."/>
            <person name="Sisk P."/>
            <person name="Stolte C."/>
            <person name="Zeng Q."/>
            <person name="Eisenstadt E."/>
            <person name="Fraser-Liggett C."/>
            <person name="Strausberg R."/>
            <person name="Galagan J."/>
            <person name="Birren B."/>
            <person name="Collins F.H."/>
        </authorList>
    </citation>
    <scope>NUCLEOTIDE SEQUENCE [LARGE SCALE GENOMIC DNA]</scope>
    <source>
        <strain evidence="14">JHB</strain>
    </source>
</reference>
<feature type="compositionally biased region" description="Low complexity" evidence="13">
    <location>
        <begin position="16"/>
        <end position="31"/>
    </location>
</feature>
<evidence type="ECO:0000256" key="9">
    <source>
        <dbReference type="ARBA" id="ARBA00025687"/>
    </source>
</evidence>
<dbReference type="OrthoDB" id="5950777at2759"/>
<evidence type="ECO:0000256" key="13">
    <source>
        <dbReference type="SAM" id="MobiDB-lite"/>
    </source>
</evidence>
<dbReference type="GO" id="GO:0003712">
    <property type="term" value="F:transcription coregulator activity"/>
    <property type="evidence" value="ECO:0007669"/>
    <property type="project" value="InterPro"/>
</dbReference>
<comment type="function">
    <text evidence="9 11">Component of the Mediator complex, a coactivator involved in the regulated transcription of nearly all RNA polymerase II-dependent genes. Mediator functions as a bridge to convey information from gene-specific regulatory proteins to the basal RNA polymerase II transcription machinery. Mediator is recruited to promoters by direct interactions with regulatory proteins and serves as a scaffold for the assembly of a functional preinitiation complex with RNA polymerase II and the general transcription factors.</text>
</comment>
<dbReference type="STRING" id="7176.B0XAF2"/>
<evidence type="ECO:0000256" key="5">
    <source>
        <dbReference type="ARBA" id="ARBA00023054"/>
    </source>
</evidence>
<evidence type="ECO:0000256" key="4">
    <source>
        <dbReference type="ARBA" id="ARBA00023015"/>
    </source>
</evidence>
<dbReference type="InterPro" id="IPR011425">
    <property type="entry name" value="Med9"/>
</dbReference>
<dbReference type="EMBL" id="DS232580">
    <property type="protein sequence ID" value="EDS43649.1"/>
    <property type="molecule type" value="Genomic_DNA"/>
</dbReference>
<evidence type="ECO:0000313" key="14">
    <source>
        <dbReference type="EMBL" id="EDS43649.1"/>
    </source>
</evidence>
<dbReference type="Proteomes" id="UP000002320">
    <property type="component" value="Unassembled WGS sequence"/>
</dbReference>
<dbReference type="VEuPathDB" id="VectorBase:CPIJ016095"/>
<name>B0XAF2_CULQU</name>
<dbReference type="CTD" id="55090"/>
<sequence length="218" mass="25024">MEPMQLEQLEVKPQIVSSVPSGGGVDSSNPSTVTGAGAASNACSDLRQETKKQEQKQKVAEIEILPVIYEIIRSVEKDPVDNAAKQKESADCSQKVLELQKTLEAARATIRQLPGIEFSKEEQLRRLESLRKQLALKQQLIKKYKNQLIQRLADSYPMRRAAQLLVSAYYRGRTMAQEQKFIEMTPERFKRMMETFRQDVKKELEQAKEDLKRREGRK</sequence>
<dbReference type="HOGENOM" id="CLU_1268008_0_0_1"/>
<evidence type="ECO:0000313" key="16">
    <source>
        <dbReference type="Proteomes" id="UP000002320"/>
    </source>
</evidence>
<gene>
    <name evidence="15" type="primary">6049937</name>
    <name evidence="11" type="synonym">MED9</name>
    <name evidence="14" type="ORF">CpipJ_CPIJ016095</name>
</gene>
<keyword evidence="7 11" id="KW-0804">Transcription</keyword>
<evidence type="ECO:0000256" key="6">
    <source>
        <dbReference type="ARBA" id="ARBA00023159"/>
    </source>
</evidence>
<feature type="region of interest" description="Disordered" evidence="13">
    <location>
        <begin position="1"/>
        <end position="49"/>
    </location>
</feature>
<keyword evidence="5 12" id="KW-0175">Coiled coil</keyword>
<dbReference type="InParanoid" id="B0XAF2"/>
<evidence type="ECO:0000256" key="10">
    <source>
        <dbReference type="ARBA" id="ARBA00031260"/>
    </source>
</evidence>
<evidence type="ECO:0000256" key="8">
    <source>
        <dbReference type="ARBA" id="ARBA00023242"/>
    </source>
</evidence>
<keyword evidence="6 11" id="KW-0010">Activator</keyword>
<protein>
    <recommendedName>
        <fullName evidence="3 11">Mediator of RNA polymerase II transcription subunit 9</fullName>
    </recommendedName>
    <alternativeName>
        <fullName evidence="10 11">Mediator complex subunit 9</fullName>
    </alternativeName>
</protein>
<dbReference type="eggNOG" id="ENOG502S47C">
    <property type="taxonomic scope" value="Eukaryota"/>
</dbReference>
<evidence type="ECO:0000256" key="7">
    <source>
        <dbReference type="ARBA" id="ARBA00023163"/>
    </source>
</evidence>
<dbReference type="GeneID" id="6049937"/>
<dbReference type="VEuPathDB" id="VectorBase:CQUJHB013302"/>
<evidence type="ECO:0000256" key="3">
    <source>
        <dbReference type="ARBA" id="ARBA00020636"/>
    </source>
</evidence>
<reference evidence="15" key="2">
    <citation type="submission" date="2020-05" db="UniProtKB">
        <authorList>
            <consortium name="EnsemblMetazoa"/>
        </authorList>
    </citation>
    <scope>IDENTIFICATION</scope>
    <source>
        <strain evidence="15">JHB</strain>
    </source>
</reference>
<dbReference type="PANTHER" id="PTHR20844:SF0">
    <property type="entry name" value="MEDIATOR OF RNA POLYMERASE II TRANSCRIPTION SUBUNIT 9"/>
    <property type="match status" value="1"/>
</dbReference>
<dbReference type="InterPro" id="IPR039242">
    <property type="entry name" value="MED9_metazoa"/>
</dbReference>
<feature type="coiled-coil region" evidence="12">
    <location>
        <begin position="120"/>
        <end position="147"/>
    </location>
</feature>
<dbReference type="InterPro" id="IPR037212">
    <property type="entry name" value="Med7/Med21-like"/>
</dbReference>
<keyword evidence="4 11" id="KW-0805">Transcription regulation</keyword>
<evidence type="ECO:0000256" key="12">
    <source>
        <dbReference type="SAM" id="Coils"/>
    </source>
</evidence>
<evidence type="ECO:0000313" key="15">
    <source>
        <dbReference type="EnsemblMetazoa" id="CPIJ016095-PA"/>
    </source>
</evidence>
<dbReference type="GO" id="GO:0016592">
    <property type="term" value="C:mediator complex"/>
    <property type="evidence" value="ECO:0007669"/>
    <property type="project" value="InterPro"/>
</dbReference>
<organism>
    <name type="scientific">Culex quinquefasciatus</name>
    <name type="common">Southern house mosquito</name>
    <name type="synonym">Culex pungens</name>
    <dbReference type="NCBI Taxonomy" id="7176"/>
    <lineage>
        <taxon>Eukaryota</taxon>
        <taxon>Metazoa</taxon>
        <taxon>Ecdysozoa</taxon>
        <taxon>Arthropoda</taxon>
        <taxon>Hexapoda</taxon>
        <taxon>Insecta</taxon>
        <taxon>Pterygota</taxon>
        <taxon>Neoptera</taxon>
        <taxon>Endopterygota</taxon>
        <taxon>Diptera</taxon>
        <taxon>Nematocera</taxon>
        <taxon>Culicoidea</taxon>
        <taxon>Culicidae</taxon>
        <taxon>Culicinae</taxon>
        <taxon>Culicini</taxon>
        <taxon>Culex</taxon>
        <taxon>Culex</taxon>
    </lineage>
</organism>
<accession>B0XAF2</accession>
<dbReference type="OMA" id="ESHECSH"/>
<dbReference type="PANTHER" id="PTHR20844">
    <property type="entry name" value="MEDIATOR OF RNA POLYMERASE II TRANSCRIPTION, SUBUNIT 9"/>
    <property type="match status" value="1"/>
</dbReference>
<keyword evidence="8 11" id="KW-0539">Nucleus</keyword>
<dbReference type="Pfam" id="PF07544">
    <property type="entry name" value="Med9"/>
    <property type="match status" value="1"/>
</dbReference>
<keyword evidence="16" id="KW-1185">Reference proteome</keyword>
<comment type="subunit">
    <text evidence="11">Component of the Mediator complex.</text>
</comment>
<evidence type="ECO:0000256" key="11">
    <source>
        <dbReference type="RuleBase" id="RU364145"/>
    </source>
</evidence>
<dbReference type="AlphaFoldDB" id="B0XAF2"/>
<evidence type="ECO:0000256" key="1">
    <source>
        <dbReference type="ARBA" id="ARBA00004123"/>
    </source>
</evidence>
<comment type="similarity">
    <text evidence="2 11">Belongs to the Mediator complex subunit 9 family.</text>
</comment>
<dbReference type="GO" id="GO:0006357">
    <property type="term" value="P:regulation of transcription by RNA polymerase II"/>
    <property type="evidence" value="ECO:0007669"/>
    <property type="project" value="InterPro"/>
</dbReference>
<comment type="subcellular location">
    <subcellularLocation>
        <location evidence="1 11">Nucleus</location>
    </subcellularLocation>
</comment>
<dbReference type="VEuPathDB" id="VectorBase:CQUJHB006731"/>
<evidence type="ECO:0000256" key="2">
    <source>
        <dbReference type="ARBA" id="ARBA00008089"/>
    </source>
</evidence>
<proteinExistence type="inferred from homology"/>
<dbReference type="EnsemblMetazoa" id="CPIJ016095-RA">
    <property type="protein sequence ID" value="CPIJ016095-PA"/>
    <property type="gene ID" value="CPIJ016095"/>
</dbReference>
<dbReference type="SUPFAM" id="SSF140718">
    <property type="entry name" value="Mediator hinge subcomplex-like"/>
    <property type="match status" value="1"/>
</dbReference>